<sequence>MAESSTFHFRNDREEDQTIHKRDLVAALPSPDGASSVIVYVEHSKEDQAAPPKIKVIKGQSASTSPWVGSSDVETHIIISTKSGTEKAPDFYEDAVKPALATLFPKGHENFLLHHTTSTESILDLTHDVFFPTANAGLNLRIILLSGDGGVIDLVNGLLASPASSQYKPPQVVLLPLGTANALYHSVTAGNDNTWGLSALVGDIGHSLPIFTARFSPGARLLVDEARKEEELPMDDQTQYPSLHGAVVCSWGFHASLVGDSDTAEYRKFGIERFQMAAKALLHPDDGSPPHPYKAKVSVLRGDDWVPIEDEEHMYVLATTVSNLEKTFKISPATKPLDGSLRLVRFGPTDGDGVMKIMTLAYQNGKHVEDPAVLYDEIDGLRIEFQGKEKDAKWRRICVDGKIIRVEEDGWVELRKQPRRVLDVVLG</sequence>
<dbReference type="PANTHER" id="PTHR12358">
    <property type="entry name" value="SPHINGOSINE KINASE"/>
    <property type="match status" value="1"/>
</dbReference>
<gene>
    <name evidence="2" type="ORF">BS50DRAFT_552354</name>
</gene>
<evidence type="ECO:0000259" key="1">
    <source>
        <dbReference type="PROSITE" id="PS50146"/>
    </source>
</evidence>
<name>A0A2T2NMQ5_CORCC</name>
<dbReference type="GO" id="GO:0016020">
    <property type="term" value="C:membrane"/>
    <property type="evidence" value="ECO:0007669"/>
    <property type="project" value="TreeGrafter"/>
</dbReference>
<keyword evidence="3" id="KW-1185">Reference proteome</keyword>
<dbReference type="AlphaFoldDB" id="A0A2T2NMQ5"/>
<dbReference type="Gene3D" id="3.40.50.10330">
    <property type="entry name" value="Probable inorganic polyphosphate/atp-NAD kinase, domain 1"/>
    <property type="match status" value="1"/>
</dbReference>
<dbReference type="SUPFAM" id="SSF111331">
    <property type="entry name" value="NAD kinase/diacylglycerol kinase-like"/>
    <property type="match status" value="1"/>
</dbReference>
<dbReference type="GO" id="GO:0001727">
    <property type="term" value="F:lipid kinase activity"/>
    <property type="evidence" value="ECO:0007669"/>
    <property type="project" value="TreeGrafter"/>
</dbReference>
<evidence type="ECO:0000313" key="2">
    <source>
        <dbReference type="EMBL" id="PSN66713.1"/>
    </source>
</evidence>
<dbReference type="Gene3D" id="2.60.200.40">
    <property type="match status" value="1"/>
</dbReference>
<feature type="domain" description="DAGKc" evidence="1">
    <location>
        <begin position="70"/>
        <end position="218"/>
    </location>
</feature>
<evidence type="ECO:0000313" key="3">
    <source>
        <dbReference type="Proteomes" id="UP000240883"/>
    </source>
</evidence>
<dbReference type="Proteomes" id="UP000240883">
    <property type="component" value="Unassembled WGS sequence"/>
</dbReference>
<dbReference type="InterPro" id="IPR050187">
    <property type="entry name" value="Lipid_Phosphate_FormReg"/>
</dbReference>
<dbReference type="EMBL" id="KZ678135">
    <property type="protein sequence ID" value="PSN66713.1"/>
    <property type="molecule type" value="Genomic_DNA"/>
</dbReference>
<dbReference type="PROSITE" id="PS50146">
    <property type="entry name" value="DAGK"/>
    <property type="match status" value="1"/>
</dbReference>
<dbReference type="InterPro" id="IPR001206">
    <property type="entry name" value="Diacylglycerol_kinase_cat_dom"/>
</dbReference>
<dbReference type="InterPro" id="IPR017438">
    <property type="entry name" value="ATP-NAD_kinase_N"/>
</dbReference>
<proteinExistence type="predicted"/>
<reference evidence="2 3" key="1">
    <citation type="journal article" date="2018" name="Front. Microbiol.">
        <title>Genome-Wide Analysis of Corynespora cassiicola Leaf Fall Disease Putative Effectors.</title>
        <authorList>
            <person name="Lopez D."/>
            <person name="Ribeiro S."/>
            <person name="Label P."/>
            <person name="Fumanal B."/>
            <person name="Venisse J.S."/>
            <person name="Kohler A."/>
            <person name="de Oliveira R.R."/>
            <person name="Labutti K."/>
            <person name="Lipzen A."/>
            <person name="Lail K."/>
            <person name="Bauer D."/>
            <person name="Ohm R.A."/>
            <person name="Barry K.W."/>
            <person name="Spatafora J."/>
            <person name="Grigoriev I.V."/>
            <person name="Martin F.M."/>
            <person name="Pujade-Renaud V."/>
        </authorList>
    </citation>
    <scope>NUCLEOTIDE SEQUENCE [LARGE SCALE GENOMIC DNA]</scope>
    <source>
        <strain evidence="2 3">Philippines</strain>
    </source>
</reference>
<dbReference type="PANTHER" id="PTHR12358:SF108">
    <property type="entry name" value="DAGKC DOMAIN-CONTAINING PROTEIN"/>
    <property type="match status" value="1"/>
</dbReference>
<organism evidence="2 3">
    <name type="scientific">Corynespora cassiicola Philippines</name>
    <dbReference type="NCBI Taxonomy" id="1448308"/>
    <lineage>
        <taxon>Eukaryota</taxon>
        <taxon>Fungi</taxon>
        <taxon>Dikarya</taxon>
        <taxon>Ascomycota</taxon>
        <taxon>Pezizomycotina</taxon>
        <taxon>Dothideomycetes</taxon>
        <taxon>Pleosporomycetidae</taxon>
        <taxon>Pleosporales</taxon>
        <taxon>Corynesporascaceae</taxon>
        <taxon>Corynespora</taxon>
    </lineage>
</organism>
<dbReference type="STRING" id="1448308.A0A2T2NMQ5"/>
<dbReference type="GO" id="GO:0005737">
    <property type="term" value="C:cytoplasm"/>
    <property type="evidence" value="ECO:0007669"/>
    <property type="project" value="TreeGrafter"/>
</dbReference>
<dbReference type="GO" id="GO:0046512">
    <property type="term" value="P:sphingosine biosynthetic process"/>
    <property type="evidence" value="ECO:0007669"/>
    <property type="project" value="TreeGrafter"/>
</dbReference>
<dbReference type="Pfam" id="PF00781">
    <property type="entry name" value="DAGK_cat"/>
    <property type="match status" value="1"/>
</dbReference>
<dbReference type="InterPro" id="IPR016064">
    <property type="entry name" value="NAD/diacylglycerol_kinase_sf"/>
</dbReference>
<accession>A0A2T2NMQ5</accession>
<dbReference type="OrthoDB" id="3853857at2759"/>
<protein>
    <recommendedName>
        <fullName evidence="1">DAGKc domain-containing protein</fullName>
    </recommendedName>
</protein>